<evidence type="ECO:0000313" key="1">
    <source>
        <dbReference type="EMBL" id="OGF34277.1"/>
    </source>
</evidence>
<sequence length="93" mass="10542">MLNGKEMLLVMRNANPAQIDDSKPWKKPDEVPEAADVIVFVGQLGRVKTFPVSKWDKAVDRRFMKVKGLRWDDKIGRWCSNGDLGKGKCVINV</sequence>
<dbReference type="EMBL" id="MFGM01000074">
    <property type="protein sequence ID" value="OGF34277.1"/>
    <property type="molecule type" value="Genomic_DNA"/>
</dbReference>
<comment type="caution">
    <text evidence="1">The sequence shown here is derived from an EMBL/GenBank/DDBJ whole genome shotgun (WGS) entry which is preliminary data.</text>
</comment>
<gene>
    <name evidence="1" type="ORF">A2482_00595</name>
</gene>
<organism evidence="1 2">
    <name type="scientific">Candidatus Falkowbacteria bacterium RIFOXYC2_FULL_48_21</name>
    <dbReference type="NCBI Taxonomy" id="1798005"/>
    <lineage>
        <taxon>Bacteria</taxon>
        <taxon>Candidatus Falkowiibacteriota</taxon>
    </lineage>
</organism>
<name>A0A1F5T5M6_9BACT</name>
<dbReference type="AlphaFoldDB" id="A0A1F5T5M6"/>
<reference evidence="1 2" key="1">
    <citation type="journal article" date="2016" name="Nat. Commun.">
        <title>Thousands of microbial genomes shed light on interconnected biogeochemical processes in an aquifer system.</title>
        <authorList>
            <person name="Anantharaman K."/>
            <person name="Brown C.T."/>
            <person name="Hug L.A."/>
            <person name="Sharon I."/>
            <person name="Castelle C.J."/>
            <person name="Probst A.J."/>
            <person name="Thomas B.C."/>
            <person name="Singh A."/>
            <person name="Wilkins M.J."/>
            <person name="Karaoz U."/>
            <person name="Brodie E.L."/>
            <person name="Williams K.H."/>
            <person name="Hubbard S.S."/>
            <person name="Banfield J.F."/>
        </authorList>
    </citation>
    <scope>NUCLEOTIDE SEQUENCE [LARGE SCALE GENOMIC DNA]</scope>
</reference>
<evidence type="ECO:0000313" key="2">
    <source>
        <dbReference type="Proteomes" id="UP000178656"/>
    </source>
</evidence>
<protein>
    <submittedName>
        <fullName evidence="1">Uncharacterized protein</fullName>
    </submittedName>
</protein>
<proteinExistence type="predicted"/>
<dbReference type="Proteomes" id="UP000178656">
    <property type="component" value="Unassembled WGS sequence"/>
</dbReference>
<accession>A0A1F5T5M6</accession>